<dbReference type="EMBL" id="FNCQ01000012">
    <property type="protein sequence ID" value="SDG89608.1"/>
    <property type="molecule type" value="Genomic_DNA"/>
</dbReference>
<accession>A0A1G7XZK4</accession>
<sequence length="171" mass="18325">MDFEGKIISREISQLLWEREKTVATAESCTGGRIAEAIIAVPGASKYFKGGIICYVNEVKENLLGVSHDLIEEKTAVCEEVAIEMVKGACKALNTDYAIAATGLAGPGGGTKEIPVGTIWLACGTSDNVMTFKIEEDNGRDMNLTFATNKAVQMFCDFLKAEDATSEGEES</sequence>
<evidence type="ECO:0000313" key="2">
    <source>
        <dbReference type="EMBL" id="SDG89608.1"/>
    </source>
</evidence>
<dbReference type="Gene3D" id="3.90.950.20">
    <property type="entry name" value="CinA-like"/>
    <property type="match status" value="1"/>
</dbReference>
<feature type="domain" description="CinA C-terminal" evidence="1">
    <location>
        <begin position="9"/>
        <end position="157"/>
    </location>
</feature>
<reference evidence="3" key="1">
    <citation type="submission" date="2016-10" db="EMBL/GenBank/DDBJ databases">
        <authorList>
            <person name="Varghese N."/>
            <person name="Submissions S."/>
        </authorList>
    </citation>
    <scope>NUCLEOTIDE SEQUENCE [LARGE SCALE GENOMIC DNA]</scope>
    <source>
        <strain evidence="3">BP1-148</strain>
    </source>
</reference>
<keyword evidence="3" id="KW-1185">Reference proteome</keyword>
<evidence type="ECO:0000313" key="3">
    <source>
        <dbReference type="Proteomes" id="UP000198779"/>
    </source>
</evidence>
<dbReference type="InterPro" id="IPR036653">
    <property type="entry name" value="CinA-like_C"/>
</dbReference>
<gene>
    <name evidence="2" type="ORF">SAMN04487901_11220</name>
</gene>
<dbReference type="RefSeq" id="WP_091818268.1">
    <property type="nucleotide sequence ID" value="NZ_FNCQ01000012.1"/>
</dbReference>
<dbReference type="SUPFAM" id="SSF142433">
    <property type="entry name" value="CinA-like"/>
    <property type="match status" value="1"/>
</dbReference>
<protein>
    <submittedName>
        <fullName evidence="2">Nicotinamide-nucleotide amidase</fullName>
    </submittedName>
</protein>
<dbReference type="Proteomes" id="UP000198779">
    <property type="component" value="Unassembled WGS sequence"/>
</dbReference>
<dbReference type="AlphaFoldDB" id="A0A1G7XZK4"/>
<dbReference type="NCBIfam" id="TIGR00199">
    <property type="entry name" value="PncC_domain"/>
    <property type="match status" value="1"/>
</dbReference>
<dbReference type="Pfam" id="PF02464">
    <property type="entry name" value="CinA"/>
    <property type="match status" value="1"/>
</dbReference>
<evidence type="ECO:0000259" key="1">
    <source>
        <dbReference type="Pfam" id="PF02464"/>
    </source>
</evidence>
<dbReference type="STRING" id="645274.SAMN04487901_11220"/>
<dbReference type="InterPro" id="IPR008136">
    <property type="entry name" value="CinA_C"/>
</dbReference>
<proteinExistence type="predicted"/>
<name>A0A1G7XZK4_9BACT</name>
<organism evidence="2 3">
    <name type="scientific">Prevotella communis</name>
    <dbReference type="NCBI Taxonomy" id="2913614"/>
    <lineage>
        <taxon>Bacteria</taxon>
        <taxon>Pseudomonadati</taxon>
        <taxon>Bacteroidota</taxon>
        <taxon>Bacteroidia</taxon>
        <taxon>Bacteroidales</taxon>
        <taxon>Prevotellaceae</taxon>
        <taxon>Prevotella</taxon>
    </lineage>
</organism>